<comment type="caution">
    <text evidence="1">The sequence shown here is derived from an EMBL/GenBank/DDBJ whole genome shotgun (WGS) entry which is preliminary data.</text>
</comment>
<dbReference type="AlphaFoldDB" id="A0A1R2BF22"/>
<dbReference type="EMBL" id="MPUH01000701">
    <property type="protein sequence ID" value="OMJ75255.1"/>
    <property type="molecule type" value="Genomic_DNA"/>
</dbReference>
<dbReference type="Proteomes" id="UP000187209">
    <property type="component" value="Unassembled WGS sequence"/>
</dbReference>
<evidence type="ECO:0000313" key="2">
    <source>
        <dbReference type="Proteomes" id="UP000187209"/>
    </source>
</evidence>
<reference evidence="1 2" key="1">
    <citation type="submission" date="2016-11" db="EMBL/GenBank/DDBJ databases">
        <title>The macronuclear genome of Stentor coeruleus: a giant cell with tiny introns.</title>
        <authorList>
            <person name="Slabodnick M."/>
            <person name="Ruby J.G."/>
            <person name="Reiff S.B."/>
            <person name="Swart E.C."/>
            <person name="Gosai S."/>
            <person name="Prabakaran S."/>
            <person name="Witkowska E."/>
            <person name="Larue G.E."/>
            <person name="Fisher S."/>
            <person name="Freeman R.M."/>
            <person name="Gunawardena J."/>
            <person name="Chu W."/>
            <person name="Stover N.A."/>
            <person name="Gregory B.D."/>
            <person name="Nowacki M."/>
            <person name="Derisi J."/>
            <person name="Roy S.W."/>
            <person name="Marshall W.F."/>
            <person name="Sood P."/>
        </authorList>
    </citation>
    <scope>NUCLEOTIDE SEQUENCE [LARGE SCALE GENOMIC DNA]</scope>
    <source>
        <strain evidence="1">WM001</strain>
    </source>
</reference>
<proteinExistence type="predicted"/>
<accession>A0A1R2BF22</accession>
<name>A0A1R2BF22_9CILI</name>
<organism evidence="1 2">
    <name type="scientific">Stentor coeruleus</name>
    <dbReference type="NCBI Taxonomy" id="5963"/>
    <lineage>
        <taxon>Eukaryota</taxon>
        <taxon>Sar</taxon>
        <taxon>Alveolata</taxon>
        <taxon>Ciliophora</taxon>
        <taxon>Postciliodesmatophora</taxon>
        <taxon>Heterotrichea</taxon>
        <taxon>Heterotrichida</taxon>
        <taxon>Stentoridae</taxon>
        <taxon>Stentor</taxon>
    </lineage>
</organism>
<protein>
    <submittedName>
        <fullName evidence="1">Uncharacterized protein</fullName>
    </submittedName>
</protein>
<sequence>MNTEDDFYSRRFVSNGQRLLQNFYAKRSSLSPIDYEDDQDFLRQKHQQKALKVKLSEQYLKLLKENGYLRDFIKKHHVRLNGTSIVSDLDFLKNKKTKNRISKF</sequence>
<keyword evidence="2" id="KW-1185">Reference proteome</keyword>
<evidence type="ECO:0000313" key="1">
    <source>
        <dbReference type="EMBL" id="OMJ75255.1"/>
    </source>
</evidence>
<gene>
    <name evidence="1" type="ORF">SteCoe_25653</name>
</gene>